<feature type="compositionally biased region" description="Basic and acidic residues" evidence="1">
    <location>
        <begin position="640"/>
        <end position="649"/>
    </location>
</feature>
<gene>
    <name evidence="3" type="ORF">AMATHDRAFT_3268</name>
</gene>
<feature type="compositionally biased region" description="Basic and acidic residues" evidence="1">
    <location>
        <begin position="571"/>
        <end position="589"/>
    </location>
</feature>
<evidence type="ECO:0000313" key="3">
    <source>
        <dbReference type="EMBL" id="PFH51131.1"/>
    </source>
</evidence>
<dbReference type="GO" id="GO:0006396">
    <property type="term" value="P:RNA processing"/>
    <property type="evidence" value="ECO:0007669"/>
    <property type="project" value="InterPro"/>
</dbReference>
<keyword evidence="4" id="KW-1185">Reference proteome</keyword>
<protein>
    <recommendedName>
        <fullName evidence="2">RNase III domain-containing protein</fullName>
    </recommendedName>
</protein>
<feature type="compositionally biased region" description="Low complexity" evidence="1">
    <location>
        <begin position="414"/>
        <end position="428"/>
    </location>
</feature>
<dbReference type="GO" id="GO:0004525">
    <property type="term" value="F:ribonuclease III activity"/>
    <property type="evidence" value="ECO:0007669"/>
    <property type="project" value="InterPro"/>
</dbReference>
<accession>A0A2A9NS36</accession>
<dbReference type="Proteomes" id="UP000242287">
    <property type="component" value="Unassembled WGS sequence"/>
</dbReference>
<feature type="compositionally biased region" description="Basic and acidic residues" evidence="1">
    <location>
        <begin position="481"/>
        <end position="497"/>
    </location>
</feature>
<feature type="domain" description="RNase III" evidence="2">
    <location>
        <begin position="39"/>
        <end position="147"/>
    </location>
</feature>
<dbReference type="Pfam" id="PF00636">
    <property type="entry name" value="Ribonuclease_3"/>
    <property type="match status" value="1"/>
</dbReference>
<feature type="region of interest" description="Disordered" evidence="1">
    <location>
        <begin position="634"/>
        <end position="677"/>
    </location>
</feature>
<organism evidence="3 4">
    <name type="scientific">Amanita thiersii Skay4041</name>
    <dbReference type="NCBI Taxonomy" id="703135"/>
    <lineage>
        <taxon>Eukaryota</taxon>
        <taxon>Fungi</taxon>
        <taxon>Dikarya</taxon>
        <taxon>Basidiomycota</taxon>
        <taxon>Agaricomycotina</taxon>
        <taxon>Agaricomycetes</taxon>
        <taxon>Agaricomycetidae</taxon>
        <taxon>Agaricales</taxon>
        <taxon>Pluteineae</taxon>
        <taxon>Amanitaceae</taxon>
        <taxon>Amanita</taxon>
    </lineage>
</organism>
<dbReference type="EMBL" id="KZ301991">
    <property type="protein sequence ID" value="PFH51131.1"/>
    <property type="molecule type" value="Genomic_DNA"/>
</dbReference>
<feature type="compositionally biased region" description="Polar residues" evidence="1">
    <location>
        <begin position="546"/>
        <end position="569"/>
    </location>
</feature>
<sequence length="677" mass="74468">MPIKYRRRSSHTLLVTYLSVSHLEDAQKTLPLLEASRRKKALNSMRHSKDNNDLLEFIGDRVVNLACTLLVDKVKISADHHLVVGRMVSNNDTLGRVAYHLRLAEQAQLDTTDYCVKNWTPQDTYSPPKGLADLFESYVGAIYEEHGFDVAMRWLEPVFTPLIEAATEDFMASDDPDKKYDHWLIHQDIPEHSSQQDMLLDYFNYKCTFFSEKAQEALDFLPPSTGRSRLPSYTILGMQNIRADLSGASTRDIEGSTPRFGIRITTLATSDWSLGYLGSLLGLTTFFEQSDVDCNSTRRPIPSRDLCSRPDVRPQEVAYRRKLSFALKATVGWFHHRDAVAANKWANVYFRNIVIRSHDIIIQDSFYVPNIPKTAKDTLSLHAAAVAAASSRRCSSDAVSCVTGAVEKLDISSDTHSSNSRRGSSLRSVTSNESSDEGSDADRPNEKGSQTEDLDSQGLANKLQGLSCSQPVSRPGSAGKDVTKNNRDGGASSDKKSSSSGGPSCKEAVTEKPLTSGSKDTPTVAADTTGPRQTSNKDTLPRQKVVTAQSQLSSSIPVYTGARTSQTASADAHKSKKNPDIDEADKADPPFKSGNRPVNWKWVIEAIAAGATSSTQPQSTFVIESKICQMNEAYGKSNTRGHEGSRETRSNLLSKPVSKAMSHFPTYEDTHALSSRL</sequence>
<dbReference type="PROSITE" id="PS50142">
    <property type="entry name" value="RNASE_3_2"/>
    <property type="match status" value="1"/>
</dbReference>
<dbReference type="OrthoDB" id="2392202at2759"/>
<evidence type="ECO:0000313" key="4">
    <source>
        <dbReference type="Proteomes" id="UP000242287"/>
    </source>
</evidence>
<dbReference type="STRING" id="703135.A0A2A9NS36"/>
<dbReference type="InterPro" id="IPR000999">
    <property type="entry name" value="RNase_III_dom"/>
</dbReference>
<dbReference type="InterPro" id="IPR036389">
    <property type="entry name" value="RNase_III_sf"/>
</dbReference>
<dbReference type="SMART" id="SM00535">
    <property type="entry name" value="RIBOc"/>
    <property type="match status" value="1"/>
</dbReference>
<dbReference type="CDD" id="cd00593">
    <property type="entry name" value="RIBOc"/>
    <property type="match status" value="1"/>
</dbReference>
<dbReference type="Gene3D" id="1.10.1520.10">
    <property type="entry name" value="Ribonuclease III domain"/>
    <property type="match status" value="1"/>
</dbReference>
<proteinExistence type="predicted"/>
<evidence type="ECO:0000256" key="1">
    <source>
        <dbReference type="SAM" id="MobiDB-lite"/>
    </source>
</evidence>
<feature type="region of interest" description="Disordered" evidence="1">
    <location>
        <begin position="411"/>
        <end position="596"/>
    </location>
</feature>
<feature type="compositionally biased region" description="Basic and acidic residues" evidence="1">
    <location>
        <begin position="440"/>
        <end position="450"/>
    </location>
</feature>
<name>A0A2A9NS36_9AGAR</name>
<dbReference type="AlphaFoldDB" id="A0A2A9NS36"/>
<dbReference type="SUPFAM" id="SSF69065">
    <property type="entry name" value="RNase III domain-like"/>
    <property type="match status" value="1"/>
</dbReference>
<reference evidence="3 4" key="1">
    <citation type="submission" date="2014-02" db="EMBL/GenBank/DDBJ databases">
        <title>Transposable element dynamics among asymbiotic and ectomycorrhizal Amanita fungi.</title>
        <authorList>
            <consortium name="DOE Joint Genome Institute"/>
            <person name="Hess J."/>
            <person name="Skrede I."/>
            <person name="Wolfe B."/>
            <person name="LaButti K."/>
            <person name="Ohm R.A."/>
            <person name="Grigoriev I.V."/>
            <person name="Pringle A."/>
        </authorList>
    </citation>
    <scope>NUCLEOTIDE SEQUENCE [LARGE SCALE GENOMIC DNA]</scope>
    <source>
        <strain evidence="3 4">SKay4041</strain>
    </source>
</reference>
<evidence type="ECO:0000259" key="2">
    <source>
        <dbReference type="PROSITE" id="PS50142"/>
    </source>
</evidence>